<organism evidence="1 2">
    <name type="scientific">Marinobacter gudaonensis</name>
    <dbReference type="NCBI Taxonomy" id="375760"/>
    <lineage>
        <taxon>Bacteria</taxon>
        <taxon>Pseudomonadati</taxon>
        <taxon>Pseudomonadota</taxon>
        <taxon>Gammaproteobacteria</taxon>
        <taxon>Pseudomonadales</taxon>
        <taxon>Marinobacteraceae</taxon>
        <taxon>Marinobacter</taxon>
    </lineage>
</organism>
<dbReference type="EMBL" id="FOYV01000001">
    <property type="protein sequence ID" value="SFR37949.1"/>
    <property type="molecule type" value="Genomic_DNA"/>
</dbReference>
<reference evidence="2" key="1">
    <citation type="submission" date="2016-10" db="EMBL/GenBank/DDBJ databases">
        <authorList>
            <person name="Varghese N."/>
            <person name="Submissions S."/>
        </authorList>
    </citation>
    <scope>NUCLEOTIDE SEQUENCE [LARGE SCALE GENOMIC DNA]</scope>
    <source>
        <strain evidence="2">CGMCC 1.6294</strain>
    </source>
</reference>
<gene>
    <name evidence="1" type="ORF">SAMN04488073_0103</name>
</gene>
<evidence type="ECO:0000313" key="2">
    <source>
        <dbReference type="Proteomes" id="UP000199290"/>
    </source>
</evidence>
<protein>
    <submittedName>
        <fullName evidence="1">Uncharacterized protein</fullName>
    </submittedName>
</protein>
<dbReference type="AlphaFoldDB" id="A0A1I6G6Y7"/>
<dbReference type="STRING" id="375760.SAMN04488073_0103"/>
<proteinExistence type="predicted"/>
<sequence length="106" mass="11513">MDHSEREYVSAAINFFWGDGTASPESVNERSAEVVYIAVSESQSCSASMDLVPRPSGGKPGISYIVKQVAGIGKNIVSGNEETYRICKLQVSQNFRSEIHMALKGI</sequence>
<dbReference type="OrthoDB" id="6368187at2"/>
<accession>A0A1I6G6Y7</accession>
<dbReference type="Proteomes" id="UP000199290">
    <property type="component" value="Unassembled WGS sequence"/>
</dbReference>
<name>A0A1I6G6Y7_9GAMM</name>
<keyword evidence="2" id="KW-1185">Reference proteome</keyword>
<evidence type="ECO:0000313" key="1">
    <source>
        <dbReference type="EMBL" id="SFR37949.1"/>
    </source>
</evidence>
<dbReference type="RefSeq" id="WP_091984750.1">
    <property type="nucleotide sequence ID" value="NZ_FOYV01000001.1"/>
</dbReference>